<dbReference type="EnsemblPlants" id="evm.model.10.1000">
    <property type="protein sequence ID" value="cds.evm.model.10.1000"/>
    <property type="gene ID" value="evm.TU.10.1000"/>
</dbReference>
<evidence type="ECO:0000313" key="2">
    <source>
        <dbReference type="Proteomes" id="UP000596661"/>
    </source>
</evidence>
<dbReference type="PANTHER" id="PTHR33710:SF64">
    <property type="entry name" value="ENDONUCLEASE_EXONUCLEASE_PHOSPHATASE DOMAIN-CONTAINING PROTEIN"/>
    <property type="match status" value="1"/>
</dbReference>
<dbReference type="AlphaFoldDB" id="A0A803QI20"/>
<dbReference type="Proteomes" id="UP000596661">
    <property type="component" value="Unassembled WGS sequence"/>
</dbReference>
<organism evidence="1 2">
    <name type="scientific">Cannabis sativa</name>
    <name type="common">Hemp</name>
    <name type="synonym">Marijuana</name>
    <dbReference type="NCBI Taxonomy" id="3483"/>
    <lineage>
        <taxon>Eukaryota</taxon>
        <taxon>Viridiplantae</taxon>
        <taxon>Streptophyta</taxon>
        <taxon>Embryophyta</taxon>
        <taxon>Tracheophyta</taxon>
        <taxon>Spermatophyta</taxon>
        <taxon>Magnoliopsida</taxon>
        <taxon>eudicotyledons</taxon>
        <taxon>Gunneridae</taxon>
        <taxon>Pentapetalae</taxon>
        <taxon>rosids</taxon>
        <taxon>fabids</taxon>
        <taxon>Rosales</taxon>
        <taxon>Cannabaceae</taxon>
        <taxon>Cannabis</taxon>
    </lineage>
</organism>
<evidence type="ECO:0000313" key="1">
    <source>
        <dbReference type="EnsemblPlants" id="cds.evm.model.10.1000"/>
    </source>
</evidence>
<protein>
    <submittedName>
        <fullName evidence="1">Uncharacterized protein</fullName>
    </submittedName>
</protein>
<dbReference type="Gramene" id="evm.model.10.1000">
    <property type="protein sequence ID" value="cds.evm.model.10.1000"/>
    <property type="gene ID" value="evm.TU.10.1000"/>
</dbReference>
<name>A0A803QI20_CANSA</name>
<proteinExistence type="predicted"/>
<reference evidence="1" key="1">
    <citation type="submission" date="2021-03" db="UniProtKB">
        <authorList>
            <consortium name="EnsemblPlants"/>
        </authorList>
    </citation>
    <scope>IDENTIFICATION</scope>
</reference>
<keyword evidence="2" id="KW-1185">Reference proteome</keyword>
<sequence length="490" mass="57271">MEKENGSDKKRKQFQDSAMNHWKSFKEEKMFYRDPMLAYTKPIVKISLKIARVDPYKVKEQAIDWNTTAICMVLGANLPWLSFKALSKRIWGHLGIAQIVRMTMGLIMIKFNDEATRDQVLKAKGDPIRQETYRSGGNPFCLGDMADSNDCISQAHVEPLKSTSSTFTWTNNQDGVSRIYSKIAHAFVNEDWHDMFANSTAHFGKETTSDHCSCVFSTRAEVKIGIKLFRCYNFWVDHPDFKRLVLSSWEKPMTTPGLNGIYLKLMRLKHSLKKFNHETIGDVGKNYQQAKDRFLEARMKAQENPRDHLYQEQEKTKTSNFICHEKMYFNFLRQRSKINWLQKRDDNTKYFHAFIKKRKVESTIAIYTNEQGVVIDNFPQAANNSNYRFHLMCKSLRIVNLCFADDLTLVSKCTIQSISALKQVPYHKAVWSSLNLPKHHFVLWQVVNSQLLTRDNMARVVDLIFFWLGNRFWPLDFKDWISWLSSDLSS</sequence>
<dbReference type="PANTHER" id="PTHR33710">
    <property type="entry name" value="BNAC02G09200D PROTEIN"/>
    <property type="match status" value="1"/>
</dbReference>
<accession>A0A803QI20</accession>
<dbReference type="EMBL" id="UZAU01000814">
    <property type="status" value="NOT_ANNOTATED_CDS"/>
    <property type="molecule type" value="Genomic_DNA"/>
</dbReference>